<sequence length="214" mass="24023">MGISKFRARNGLLESLTRRHNIKFRMISDEAAAVEPSVIDICQSKVMNIVAGYSLKDVFNADETGRFFNQLPQKLLTMLGEACKGGSFSKERLTILLAANAAGERLVPLVIVEAASPRAFRHARVNVSKLSATWKYNRSAWMTADVFVEWLEVVNAAMRQQHCEILLLLDNAPSHLHVELSNVMLEYFPATSTSCLQPMDLGVIRQFKCKYCSR</sequence>
<name>A0A0V0TPP5_9BILA</name>
<protein>
    <submittedName>
        <fullName evidence="2">Tigger transposable element-derived protein 6</fullName>
    </submittedName>
</protein>
<dbReference type="GO" id="GO:0003677">
    <property type="term" value="F:DNA binding"/>
    <property type="evidence" value="ECO:0007669"/>
    <property type="project" value="TreeGrafter"/>
</dbReference>
<evidence type="ECO:0000313" key="3">
    <source>
        <dbReference type="Proteomes" id="UP000055048"/>
    </source>
</evidence>
<dbReference type="InterPro" id="IPR050863">
    <property type="entry name" value="CenT-Element_Derived"/>
</dbReference>
<evidence type="ECO:0000313" key="2">
    <source>
        <dbReference type="EMBL" id="KRX40975.1"/>
    </source>
</evidence>
<accession>A0A0V0TPP5</accession>
<evidence type="ECO:0000259" key="1">
    <source>
        <dbReference type="Pfam" id="PF03184"/>
    </source>
</evidence>
<dbReference type="Proteomes" id="UP000055048">
    <property type="component" value="Unassembled WGS sequence"/>
</dbReference>
<gene>
    <name evidence="2" type="primary">TIGD6</name>
    <name evidence="2" type="ORF">T05_14707</name>
</gene>
<dbReference type="AlphaFoldDB" id="A0A0V0TPP5"/>
<dbReference type="PANTHER" id="PTHR19303:SF73">
    <property type="entry name" value="PROTEIN PDC2"/>
    <property type="match status" value="1"/>
</dbReference>
<dbReference type="PANTHER" id="PTHR19303">
    <property type="entry name" value="TRANSPOSON"/>
    <property type="match status" value="1"/>
</dbReference>
<keyword evidence="3" id="KW-1185">Reference proteome</keyword>
<reference evidence="2 3" key="1">
    <citation type="submission" date="2015-01" db="EMBL/GenBank/DDBJ databases">
        <title>Evolution of Trichinella species and genotypes.</title>
        <authorList>
            <person name="Korhonen P.K."/>
            <person name="Edoardo P."/>
            <person name="Giuseppe L.R."/>
            <person name="Gasser R.B."/>
        </authorList>
    </citation>
    <scope>NUCLEOTIDE SEQUENCE [LARGE SCALE GENOMIC DNA]</scope>
    <source>
        <strain evidence="2">ISS417</strain>
    </source>
</reference>
<dbReference type="InterPro" id="IPR004875">
    <property type="entry name" value="DDE_SF_endonuclease_dom"/>
</dbReference>
<feature type="domain" description="DDE-1" evidence="1">
    <location>
        <begin position="90"/>
        <end position="211"/>
    </location>
</feature>
<organism evidence="2 3">
    <name type="scientific">Trichinella murrelli</name>
    <dbReference type="NCBI Taxonomy" id="144512"/>
    <lineage>
        <taxon>Eukaryota</taxon>
        <taxon>Metazoa</taxon>
        <taxon>Ecdysozoa</taxon>
        <taxon>Nematoda</taxon>
        <taxon>Enoplea</taxon>
        <taxon>Dorylaimia</taxon>
        <taxon>Trichinellida</taxon>
        <taxon>Trichinellidae</taxon>
        <taxon>Trichinella</taxon>
    </lineage>
</organism>
<dbReference type="EMBL" id="JYDJ01000184">
    <property type="protein sequence ID" value="KRX40975.1"/>
    <property type="molecule type" value="Genomic_DNA"/>
</dbReference>
<comment type="caution">
    <text evidence="2">The sequence shown here is derived from an EMBL/GenBank/DDBJ whole genome shotgun (WGS) entry which is preliminary data.</text>
</comment>
<proteinExistence type="predicted"/>
<dbReference type="GO" id="GO:0005634">
    <property type="term" value="C:nucleus"/>
    <property type="evidence" value="ECO:0007669"/>
    <property type="project" value="TreeGrafter"/>
</dbReference>
<dbReference type="Pfam" id="PF03184">
    <property type="entry name" value="DDE_1"/>
    <property type="match status" value="1"/>
</dbReference>